<dbReference type="RefSeq" id="WP_067759698.1">
    <property type="nucleotide sequence ID" value="NZ_CP015772.1"/>
</dbReference>
<dbReference type="Proteomes" id="UP000077667">
    <property type="component" value="Chromosome"/>
</dbReference>
<keyword evidence="7" id="KW-1185">Reference proteome</keyword>
<feature type="transmembrane region" description="Helical" evidence="5">
    <location>
        <begin position="61"/>
        <end position="82"/>
    </location>
</feature>
<evidence type="ECO:0000256" key="2">
    <source>
        <dbReference type="ARBA" id="ARBA00022692"/>
    </source>
</evidence>
<keyword evidence="3 5" id="KW-1133">Transmembrane helix</keyword>
<dbReference type="EMBL" id="CP015772">
    <property type="protein sequence ID" value="ANH82835.1"/>
    <property type="molecule type" value="Genomic_DNA"/>
</dbReference>
<feature type="transmembrane region" description="Helical" evidence="5">
    <location>
        <begin position="30"/>
        <end position="49"/>
    </location>
</feature>
<evidence type="ECO:0000256" key="5">
    <source>
        <dbReference type="SAM" id="Phobius"/>
    </source>
</evidence>
<dbReference type="PANTHER" id="PTHR37306">
    <property type="entry name" value="COLICIN V PRODUCTION PROTEIN"/>
    <property type="match status" value="1"/>
</dbReference>
<dbReference type="PANTHER" id="PTHR37306:SF1">
    <property type="entry name" value="COLICIN V PRODUCTION PROTEIN"/>
    <property type="match status" value="1"/>
</dbReference>
<organism evidence="6 7">
    <name type="scientific">Niabella ginsenosidivorans</name>
    <dbReference type="NCBI Taxonomy" id="1176587"/>
    <lineage>
        <taxon>Bacteria</taxon>
        <taxon>Pseudomonadati</taxon>
        <taxon>Bacteroidota</taxon>
        <taxon>Chitinophagia</taxon>
        <taxon>Chitinophagales</taxon>
        <taxon>Chitinophagaceae</taxon>
        <taxon>Niabella</taxon>
    </lineage>
</organism>
<sequence length="175" mass="19502">MILDLIFGILLCLAVFKGYRKGLIVGVFSYLAFIIGLAAAMKLSTVVAGKIGAIVKISDKWLPVIAFAVVLIGVILLVRWLAKLIQLTFEKVMLGWVNRLGGILFFVMLYLAGYSIFLFYMNQLNLLPETVRSKSATFEFTQLFGKRAIDFVGALIPAFKGMFGQLEQFFENSVK</sequence>
<dbReference type="OrthoDB" id="1492026at2"/>
<evidence type="ECO:0000256" key="4">
    <source>
        <dbReference type="ARBA" id="ARBA00023136"/>
    </source>
</evidence>
<proteinExistence type="predicted"/>
<gene>
    <name evidence="6" type="ORF">A8C56_19255</name>
</gene>
<keyword evidence="4 5" id="KW-0472">Membrane</keyword>
<dbReference type="GO" id="GO:0009403">
    <property type="term" value="P:toxin biosynthetic process"/>
    <property type="evidence" value="ECO:0007669"/>
    <property type="project" value="InterPro"/>
</dbReference>
<feature type="transmembrane region" description="Helical" evidence="5">
    <location>
        <begin position="102"/>
        <end position="120"/>
    </location>
</feature>
<evidence type="ECO:0000313" key="6">
    <source>
        <dbReference type="EMBL" id="ANH82835.1"/>
    </source>
</evidence>
<evidence type="ECO:0000313" key="7">
    <source>
        <dbReference type="Proteomes" id="UP000077667"/>
    </source>
</evidence>
<dbReference type="InterPro" id="IPR003825">
    <property type="entry name" value="Colicin-V_CvpA"/>
</dbReference>
<keyword evidence="2 5" id="KW-0812">Transmembrane</keyword>
<protein>
    <submittedName>
        <fullName evidence="6">Colicin V production protein</fullName>
    </submittedName>
</protein>
<comment type="subcellular location">
    <subcellularLocation>
        <location evidence="1">Membrane</location>
        <topology evidence="1">Multi-pass membrane protein</topology>
    </subcellularLocation>
</comment>
<evidence type="ECO:0000256" key="3">
    <source>
        <dbReference type="ARBA" id="ARBA00022989"/>
    </source>
</evidence>
<dbReference type="STRING" id="1176587.A8C56_19255"/>
<evidence type="ECO:0000256" key="1">
    <source>
        <dbReference type="ARBA" id="ARBA00004141"/>
    </source>
</evidence>
<dbReference type="AlphaFoldDB" id="A0A1A9I666"/>
<reference evidence="6 7" key="1">
    <citation type="submission" date="2016-05" db="EMBL/GenBank/DDBJ databases">
        <title>Niabella ginsenosidivorans BS26 whole genome sequencing.</title>
        <authorList>
            <person name="Im W.T."/>
            <person name="Siddiqi M.Z."/>
        </authorList>
    </citation>
    <scope>NUCLEOTIDE SEQUENCE [LARGE SCALE GENOMIC DNA]</scope>
    <source>
        <strain evidence="6 7">BS26</strain>
    </source>
</reference>
<name>A0A1A9I666_9BACT</name>
<dbReference type="Pfam" id="PF02674">
    <property type="entry name" value="Colicin_V"/>
    <property type="match status" value="1"/>
</dbReference>
<dbReference type="KEGG" id="nia:A8C56_19255"/>
<accession>A0A1A9I666</accession>
<dbReference type="GO" id="GO:0016020">
    <property type="term" value="C:membrane"/>
    <property type="evidence" value="ECO:0007669"/>
    <property type="project" value="UniProtKB-SubCell"/>
</dbReference>